<dbReference type="InterPro" id="IPR006059">
    <property type="entry name" value="SBP"/>
</dbReference>
<dbReference type="InterPro" id="IPR050490">
    <property type="entry name" value="Bact_solute-bd_prot1"/>
</dbReference>
<dbReference type="RefSeq" id="WP_379873165.1">
    <property type="nucleotide sequence ID" value="NZ_JBHTBH010000012.1"/>
</dbReference>
<dbReference type="SUPFAM" id="SSF53850">
    <property type="entry name" value="Periplasmic binding protein-like II"/>
    <property type="match status" value="1"/>
</dbReference>
<dbReference type="PANTHER" id="PTHR43649">
    <property type="entry name" value="ARABINOSE-BINDING PROTEIN-RELATED"/>
    <property type="match status" value="1"/>
</dbReference>
<keyword evidence="2" id="KW-1185">Reference proteome</keyword>
<comment type="caution">
    <text evidence="1">The sequence shown here is derived from an EMBL/GenBank/DDBJ whole genome shotgun (WGS) entry which is preliminary data.</text>
</comment>
<dbReference type="Gene3D" id="3.40.190.10">
    <property type="entry name" value="Periplasmic binding protein-like II"/>
    <property type="match status" value="2"/>
</dbReference>
<evidence type="ECO:0000313" key="1">
    <source>
        <dbReference type="EMBL" id="MFC7330523.1"/>
    </source>
</evidence>
<dbReference type="Proteomes" id="UP001596540">
    <property type="component" value="Unassembled WGS sequence"/>
</dbReference>
<evidence type="ECO:0000313" key="2">
    <source>
        <dbReference type="Proteomes" id="UP001596540"/>
    </source>
</evidence>
<dbReference type="PANTHER" id="PTHR43649:SF11">
    <property type="entry name" value="ABC TRANSPORTER SUBSTRATE-BINDING PROTEIN YESO-RELATED"/>
    <property type="match status" value="1"/>
</dbReference>
<dbReference type="Pfam" id="PF01547">
    <property type="entry name" value="SBP_bac_1"/>
    <property type="match status" value="1"/>
</dbReference>
<organism evidence="1 2">
    <name type="scientific">Marinactinospora rubrisoli</name>
    <dbReference type="NCBI Taxonomy" id="2715399"/>
    <lineage>
        <taxon>Bacteria</taxon>
        <taxon>Bacillati</taxon>
        <taxon>Actinomycetota</taxon>
        <taxon>Actinomycetes</taxon>
        <taxon>Streptosporangiales</taxon>
        <taxon>Nocardiopsidaceae</taxon>
        <taxon>Marinactinospora</taxon>
    </lineage>
</organism>
<reference evidence="2" key="1">
    <citation type="journal article" date="2019" name="Int. J. Syst. Evol. Microbiol.">
        <title>The Global Catalogue of Microorganisms (GCM) 10K type strain sequencing project: providing services to taxonomists for standard genome sequencing and annotation.</title>
        <authorList>
            <consortium name="The Broad Institute Genomics Platform"/>
            <consortium name="The Broad Institute Genome Sequencing Center for Infectious Disease"/>
            <person name="Wu L."/>
            <person name="Ma J."/>
        </authorList>
    </citation>
    <scope>NUCLEOTIDE SEQUENCE [LARGE SCALE GENOMIC DNA]</scope>
    <source>
        <strain evidence="2">CGMCC 4.7382</strain>
    </source>
</reference>
<sequence length="440" mass="47854">MRKDERAGRPTRRGRTALAALAGCCAVALVATGCGGGGDGADGEVTLRFSWWGADERHAETQEVIERFEAANPGINVEGEYADWASYWDRLATNVAANDAPDIIQHEERYLREYGDRGALLNLHEFEDVLDLSNIDELALGGGEVDGELYGVATGVNAYGIIADPQIFEEAGVEMPDDTTWTWDDYVEIATEITENSPDGVYGAQNYGFNEAGFNIFARQRGESLYTEDGGIGFTQGTLADWWELSLELQDSGAEPGAARSVEVESGGVDQSLIATNTGAMYHSWTNQLGVLTNTSEHELQMLRYPRAGEDDPTGLYLKPAMYYSVSARSEHPREAAMFVDFLLNDPQAAEIILADRGLPANLELREQIRDDLEAGDAVGAEFIEEITPGITDAAPVPPIGAGEVVDLIKRTNEEVLFGRLTPDEAAERFMADVETAIAR</sequence>
<name>A0ABW2KM75_9ACTN</name>
<gene>
    <name evidence="1" type="ORF">ACFQRF_22600</name>
</gene>
<dbReference type="EMBL" id="JBHTBH010000012">
    <property type="protein sequence ID" value="MFC7330523.1"/>
    <property type="molecule type" value="Genomic_DNA"/>
</dbReference>
<protein>
    <submittedName>
        <fullName evidence="1">ABC transporter substrate-binding protein</fullName>
    </submittedName>
</protein>
<dbReference type="PROSITE" id="PS51257">
    <property type="entry name" value="PROKAR_LIPOPROTEIN"/>
    <property type="match status" value="1"/>
</dbReference>
<accession>A0ABW2KM75</accession>
<proteinExistence type="predicted"/>